<reference evidence="4 7" key="2">
    <citation type="submission" date="2016-01" db="EMBL/GenBank/DDBJ databases">
        <authorList>
            <person name="Varghese N."/>
        </authorList>
    </citation>
    <scope>NUCLEOTIDE SEQUENCE [LARGE SCALE GENOMIC DNA]</scope>
    <source>
        <strain evidence="4 7">HL-91</strain>
    </source>
</reference>
<dbReference type="InterPro" id="IPR011033">
    <property type="entry name" value="PRC_barrel-like_sf"/>
</dbReference>
<dbReference type="Proteomes" id="UP000050413">
    <property type="component" value="Unassembled WGS sequence"/>
</dbReference>
<dbReference type="EMBL" id="FBYC01000004">
    <property type="protein sequence ID" value="CUX81884.1"/>
    <property type="molecule type" value="Genomic_DNA"/>
</dbReference>
<proteinExistence type="predicted"/>
<feature type="domain" description="PRC-barrel" evidence="3">
    <location>
        <begin position="145"/>
        <end position="209"/>
    </location>
</feature>
<dbReference type="InterPro" id="IPR005652">
    <property type="entry name" value="Photo_RC_H"/>
</dbReference>
<keyword evidence="1" id="KW-0812">Transmembrane</keyword>
<dbReference type="Gene3D" id="4.10.540.10">
    <property type="entry name" value="Photosynthetic reaction centre, H subunit, N-terminal domain"/>
    <property type="match status" value="1"/>
</dbReference>
<dbReference type="SUPFAM" id="SSF50346">
    <property type="entry name" value="PRC-barrel domain"/>
    <property type="match status" value="1"/>
</dbReference>
<dbReference type="InterPro" id="IPR027275">
    <property type="entry name" value="PRC-brl_dom"/>
</dbReference>
<name>A0A0P7W6M2_9RHOB</name>
<comment type="caution">
    <text evidence="5">The sequence shown here is derived from an EMBL/GenBank/DDBJ whole genome shotgun (WGS) entry which is preliminary data.</text>
</comment>
<evidence type="ECO:0000313" key="4">
    <source>
        <dbReference type="EMBL" id="CUX81884.1"/>
    </source>
</evidence>
<feature type="domain" description="Photosynthetic reaction centre H subunit N-terminal" evidence="2">
    <location>
        <begin position="9"/>
        <end position="136"/>
    </location>
</feature>
<gene>
    <name evidence="5" type="primary">puhA</name>
    <name evidence="4" type="ORF">Ga0058931_2035</name>
    <name evidence="5" type="ORF">HLUCCA05_03200</name>
</gene>
<evidence type="ECO:0000256" key="1">
    <source>
        <dbReference type="SAM" id="Phobius"/>
    </source>
</evidence>
<evidence type="ECO:0000313" key="5">
    <source>
        <dbReference type="EMBL" id="KPP95686.1"/>
    </source>
</evidence>
<dbReference type="InterPro" id="IPR037097">
    <property type="entry name" value="Photo_RC_H_N_sf"/>
</dbReference>
<evidence type="ECO:0000259" key="2">
    <source>
        <dbReference type="Pfam" id="PF03967"/>
    </source>
</evidence>
<dbReference type="Proteomes" id="UP000182045">
    <property type="component" value="Unassembled WGS sequence"/>
</dbReference>
<dbReference type="GO" id="GO:0030077">
    <property type="term" value="C:plasma membrane light-harvesting complex"/>
    <property type="evidence" value="ECO:0007669"/>
    <property type="project" value="InterPro"/>
</dbReference>
<dbReference type="Pfam" id="PF03967">
    <property type="entry name" value="PRCH"/>
    <property type="match status" value="1"/>
</dbReference>
<dbReference type="EMBL" id="LJSG01000002">
    <property type="protein sequence ID" value="KPP95686.1"/>
    <property type="molecule type" value="Genomic_DNA"/>
</dbReference>
<dbReference type="RefSeq" id="WP_072246229.1">
    <property type="nucleotide sequence ID" value="NZ_FBYC01000004.1"/>
</dbReference>
<keyword evidence="1" id="KW-1133">Transmembrane helix</keyword>
<dbReference type="InterPro" id="IPR014747">
    <property type="entry name" value="Bac_photo_RC_H_C"/>
</dbReference>
<protein>
    <submittedName>
        <fullName evidence="4">Photosynthetic reaction center H subunit</fullName>
    </submittedName>
    <submittedName>
        <fullName evidence="5">Photosynthetic reaction center subunit H PuhA</fullName>
    </submittedName>
</protein>
<dbReference type="AlphaFoldDB" id="A0A0P7W6M2"/>
<evidence type="ECO:0000313" key="6">
    <source>
        <dbReference type="Proteomes" id="UP000050413"/>
    </source>
</evidence>
<keyword evidence="7" id="KW-1185">Reference proteome</keyword>
<keyword evidence="1" id="KW-0472">Membrane</keyword>
<evidence type="ECO:0000259" key="3">
    <source>
        <dbReference type="Pfam" id="PF05239"/>
    </source>
</evidence>
<dbReference type="PATRIC" id="fig|1666912.4.peg.1796"/>
<dbReference type="SUPFAM" id="SSF81490">
    <property type="entry name" value="Photosystem II reaction centre subunit H, transmembrane region"/>
    <property type="match status" value="1"/>
</dbReference>
<organism evidence="5 6">
    <name type="scientific">Roseibaca calidilacus</name>
    <dbReference type="NCBI Taxonomy" id="1666912"/>
    <lineage>
        <taxon>Bacteria</taxon>
        <taxon>Pseudomonadati</taxon>
        <taxon>Pseudomonadota</taxon>
        <taxon>Alphaproteobacteria</taxon>
        <taxon>Rhodobacterales</taxon>
        <taxon>Paracoccaceae</taxon>
        <taxon>Roseinatronobacter</taxon>
    </lineage>
</organism>
<dbReference type="Pfam" id="PF05239">
    <property type="entry name" value="PRC"/>
    <property type="match status" value="1"/>
</dbReference>
<evidence type="ECO:0000313" key="7">
    <source>
        <dbReference type="Proteomes" id="UP000182045"/>
    </source>
</evidence>
<reference evidence="5 6" key="1">
    <citation type="submission" date="2015-09" db="EMBL/GenBank/DDBJ databases">
        <title>Identification and resolution of microdiversity through metagenomic sequencing of parallel consortia.</title>
        <authorList>
            <person name="Nelson W.C."/>
            <person name="Romine M.F."/>
            <person name="Lindemann S.R."/>
        </authorList>
    </citation>
    <scope>NUCLEOTIDE SEQUENCE [LARGE SCALE GENOMIC DNA]</scope>
    <source>
        <strain evidence="5">HL-91</strain>
    </source>
</reference>
<dbReference type="STRING" id="1666912.Ga0058931_2035"/>
<dbReference type="GO" id="GO:0019684">
    <property type="term" value="P:photosynthesis, light reaction"/>
    <property type="evidence" value="ECO:0007669"/>
    <property type="project" value="InterPro"/>
</dbReference>
<dbReference type="NCBIfam" id="TIGR01150">
    <property type="entry name" value="puhA"/>
    <property type="match status" value="1"/>
</dbReference>
<dbReference type="InterPro" id="IPR015810">
    <property type="entry name" value="Photo_RC_H_N"/>
</dbReference>
<sequence>METPYGWIFFGNFDLALISLYAFWLFFAGLIYYIQRENQREGYPLENDDGSPAGSNLSVPEPKTFLLPHGRGEYLAPPVERETRDLALAPTAKSGGFPFAPTGDPMLDGVGPASWAARRDEAELDGHGHPKIQPMAKVGEFAVSAGRDPRGLPVVGNDQKPAGKVTDMWVDVPEQLVRYLEVTLDDGSKRLVPMTMVRLKATMAYVNSIDSGSFTDAPKISSDAQVTKLEEEKVSAFYAGGYMYRNDKRVSPMSKLRILSGMMSKPA</sequence>
<dbReference type="OrthoDB" id="8557487at2"/>
<accession>A0A0P7W6M2</accession>
<dbReference type="Gene3D" id="3.90.50.10">
    <property type="entry name" value="Photosynthetic Reaction Center, subunit H, domain 2"/>
    <property type="match status" value="1"/>
</dbReference>
<feature type="transmembrane region" description="Helical" evidence="1">
    <location>
        <begin position="15"/>
        <end position="34"/>
    </location>
</feature>